<dbReference type="InterPro" id="IPR003347">
    <property type="entry name" value="JmjC_dom"/>
</dbReference>
<dbReference type="InterPro" id="IPR014710">
    <property type="entry name" value="RmlC-like_jellyroll"/>
</dbReference>
<dbReference type="Gene3D" id="2.60.120.10">
    <property type="entry name" value="Jelly Rolls"/>
    <property type="match status" value="1"/>
</dbReference>
<dbReference type="SUPFAM" id="SSF51197">
    <property type="entry name" value="Clavaminate synthase-like"/>
    <property type="match status" value="1"/>
</dbReference>
<proteinExistence type="predicted"/>
<organism evidence="2 3">
    <name type="scientific">Salinimonas sediminis</name>
    <dbReference type="NCBI Taxonomy" id="2303538"/>
    <lineage>
        <taxon>Bacteria</taxon>
        <taxon>Pseudomonadati</taxon>
        <taxon>Pseudomonadota</taxon>
        <taxon>Gammaproteobacteria</taxon>
        <taxon>Alteromonadales</taxon>
        <taxon>Alteromonadaceae</taxon>
        <taxon>Alteromonas/Salinimonas group</taxon>
        <taxon>Salinimonas</taxon>
    </lineage>
</organism>
<feature type="domain" description="JmjC" evidence="1">
    <location>
        <begin position="112"/>
        <end position="269"/>
    </location>
</feature>
<dbReference type="Pfam" id="PF13621">
    <property type="entry name" value="Cupin_8"/>
    <property type="match status" value="1"/>
</dbReference>
<dbReference type="RefSeq" id="WP_117318354.1">
    <property type="nucleotide sequence ID" value="NZ_CP031769.1"/>
</dbReference>
<evidence type="ECO:0000313" key="2">
    <source>
        <dbReference type="EMBL" id="AXR08119.1"/>
    </source>
</evidence>
<dbReference type="SMART" id="SM00558">
    <property type="entry name" value="JmjC"/>
    <property type="match status" value="1"/>
</dbReference>
<dbReference type="AlphaFoldDB" id="A0A346NRG2"/>
<dbReference type="PANTHER" id="PTHR12461:SF105">
    <property type="entry name" value="HYPOXIA-INDUCIBLE FACTOR 1-ALPHA INHIBITOR"/>
    <property type="match status" value="1"/>
</dbReference>
<dbReference type="PROSITE" id="PS51184">
    <property type="entry name" value="JMJC"/>
    <property type="match status" value="1"/>
</dbReference>
<evidence type="ECO:0000313" key="3">
    <source>
        <dbReference type="Proteomes" id="UP000262073"/>
    </source>
</evidence>
<gene>
    <name evidence="2" type="ORF">D0Y50_18245</name>
</gene>
<keyword evidence="3" id="KW-1185">Reference proteome</keyword>
<name>A0A346NRG2_9ALTE</name>
<accession>A0A346NRG2</accession>
<evidence type="ECO:0000259" key="1">
    <source>
        <dbReference type="PROSITE" id="PS51184"/>
    </source>
</evidence>
<dbReference type="OrthoDB" id="479699at2"/>
<dbReference type="InterPro" id="IPR041667">
    <property type="entry name" value="Cupin_8"/>
</dbReference>
<reference evidence="2 3" key="1">
    <citation type="submission" date="2018-08" db="EMBL/GenBank/DDBJ databases">
        <title>Salinimonas sediminis sp. nov., a piezophilic bacterium isolated from a deep-sea sediment sample from the New Britain Trench.</title>
        <authorList>
            <person name="Cao J."/>
        </authorList>
    </citation>
    <scope>NUCLEOTIDE SEQUENCE [LARGE SCALE GENOMIC DNA]</scope>
    <source>
        <strain evidence="2 3">N102</strain>
    </source>
</reference>
<sequence length="334" mass="37899">MTQHVTPATVNDPAYLLDSLRGWNSPRVLAGLVNHWPVVQAANAGNAALVTYLKQFDRQMQVDCMHVPYAEQGRLFYNAEMTGFNFSRQRQQFSHALDMLLEREHQCQADSLYVGSTSIASCLPGFLEHNNLPLDEANALATLWIGNKSRIAAHYDVPDNIICVTAGRRRVTLFAPDQVANLYVGPLHLTPAGQAISMVDFAKPDFTRFPRFRTALDNALTVELNPGDALYIPSMWWHHIEGTEPLNMLVNFWWRDVPAYLGRSENTLYHALLTLAQLPANERRAWQAMFNHYVFELKPGQYDHIAPHARGPLGELDEATLRQFKAWLVNHLKQ</sequence>
<dbReference type="PANTHER" id="PTHR12461">
    <property type="entry name" value="HYPOXIA-INDUCIBLE FACTOR 1 ALPHA INHIBITOR-RELATED"/>
    <property type="match status" value="1"/>
</dbReference>
<protein>
    <submittedName>
        <fullName evidence="2">Cupin-like domain-containing protein</fullName>
    </submittedName>
</protein>
<dbReference type="Proteomes" id="UP000262073">
    <property type="component" value="Chromosome"/>
</dbReference>
<dbReference type="EMBL" id="CP031769">
    <property type="protein sequence ID" value="AXR08119.1"/>
    <property type="molecule type" value="Genomic_DNA"/>
</dbReference>
<dbReference type="KEGG" id="salm:D0Y50_18245"/>